<dbReference type="InterPro" id="IPR001509">
    <property type="entry name" value="Epimerase_deHydtase"/>
</dbReference>
<dbReference type="CDD" id="cd08958">
    <property type="entry name" value="FR_SDR_e"/>
    <property type="match status" value="1"/>
</dbReference>
<evidence type="ECO:0000313" key="4">
    <source>
        <dbReference type="Proteomes" id="UP001417504"/>
    </source>
</evidence>
<evidence type="ECO:0000259" key="2">
    <source>
        <dbReference type="Pfam" id="PF01370"/>
    </source>
</evidence>
<gene>
    <name evidence="3" type="ORF">Sjap_009612</name>
</gene>
<keyword evidence="4" id="KW-1185">Reference proteome</keyword>
<organism evidence="3 4">
    <name type="scientific">Stephania japonica</name>
    <dbReference type="NCBI Taxonomy" id="461633"/>
    <lineage>
        <taxon>Eukaryota</taxon>
        <taxon>Viridiplantae</taxon>
        <taxon>Streptophyta</taxon>
        <taxon>Embryophyta</taxon>
        <taxon>Tracheophyta</taxon>
        <taxon>Spermatophyta</taxon>
        <taxon>Magnoliopsida</taxon>
        <taxon>Ranunculales</taxon>
        <taxon>Menispermaceae</taxon>
        <taxon>Menispermoideae</taxon>
        <taxon>Cissampelideae</taxon>
        <taxon>Stephania</taxon>
    </lineage>
</organism>
<evidence type="ECO:0000256" key="1">
    <source>
        <dbReference type="ARBA" id="ARBA00023002"/>
    </source>
</evidence>
<dbReference type="FunFam" id="3.40.50.720:FF:000085">
    <property type="entry name" value="Dihydroflavonol reductase"/>
    <property type="match status" value="1"/>
</dbReference>
<proteinExistence type="predicted"/>
<dbReference type="InterPro" id="IPR036291">
    <property type="entry name" value="NAD(P)-bd_dom_sf"/>
</dbReference>
<dbReference type="PANTHER" id="PTHR10366">
    <property type="entry name" value="NAD DEPENDENT EPIMERASE/DEHYDRATASE"/>
    <property type="match status" value="1"/>
</dbReference>
<sequence length="368" mass="41188">MDKKASFKSTVCVTGASGYLASWLVKRLLLSGYQVIGTVRDPGSLSFLELIIFTCQLNYTKSLLIDLFFLSYVLWPIFRSMTDETDNHEKLKHLWQLQGAKEALQLVKADLMVDGSFDDAIMGCDGVFHVASPVLGPKSNPKAEILDPAIKGTLNVLKSCKRSSSVKRVILTSSSAAVRVREDFETNVPLNESSWSSVELCQRLQIWYALSKVEAEKAAWEFAKENAMDLVTVLPSFVIGPSLPQDLCSTASDVLGLLKGESEKFSWHGRMGYVHIDDVALCHILVYEEPSAQGRYLCSSVVLDNNELASLLGERYPSLPIPKRFMHLDRPYYKLDTSKLESLGFKFRGVEEMFDDCIESLKEQGRVF</sequence>
<feature type="domain" description="NAD-dependent epimerase/dehydratase" evidence="2">
    <location>
        <begin position="87"/>
        <end position="293"/>
    </location>
</feature>
<accession>A0AAP0J8U6</accession>
<dbReference type="SUPFAM" id="SSF51735">
    <property type="entry name" value="NAD(P)-binding Rossmann-fold domains"/>
    <property type="match status" value="1"/>
</dbReference>
<dbReference type="InterPro" id="IPR050425">
    <property type="entry name" value="NAD(P)_dehydrat-like"/>
</dbReference>
<dbReference type="EMBL" id="JBBNAE010000004">
    <property type="protein sequence ID" value="KAK9129125.1"/>
    <property type="molecule type" value="Genomic_DNA"/>
</dbReference>
<comment type="caution">
    <text evidence="3">The sequence shown here is derived from an EMBL/GenBank/DDBJ whole genome shotgun (WGS) entry which is preliminary data.</text>
</comment>
<name>A0AAP0J8U6_9MAGN</name>
<dbReference type="Proteomes" id="UP001417504">
    <property type="component" value="Unassembled WGS sequence"/>
</dbReference>
<dbReference type="PANTHER" id="PTHR10366:SF821">
    <property type="entry name" value="TETRAKETIDE ALPHA-PYRONE REDUCTASE 1"/>
    <property type="match status" value="1"/>
</dbReference>
<dbReference type="GO" id="GO:0016616">
    <property type="term" value="F:oxidoreductase activity, acting on the CH-OH group of donors, NAD or NADP as acceptor"/>
    <property type="evidence" value="ECO:0007669"/>
    <property type="project" value="TreeGrafter"/>
</dbReference>
<evidence type="ECO:0000313" key="3">
    <source>
        <dbReference type="EMBL" id="KAK9129125.1"/>
    </source>
</evidence>
<dbReference type="AlphaFoldDB" id="A0AAP0J8U6"/>
<dbReference type="Pfam" id="PF01370">
    <property type="entry name" value="Epimerase"/>
    <property type="match status" value="1"/>
</dbReference>
<protein>
    <recommendedName>
        <fullName evidence="2">NAD-dependent epimerase/dehydratase domain-containing protein</fullName>
    </recommendedName>
</protein>
<reference evidence="3 4" key="1">
    <citation type="submission" date="2024-01" db="EMBL/GenBank/DDBJ databases">
        <title>Genome assemblies of Stephania.</title>
        <authorList>
            <person name="Yang L."/>
        </authorList>
    </citation>
    <scope>NUCLEOTIDE SEQUENCE [LARGE SCALE GENOMIC DNA]</scope>
    <source>
        <strain evidence="3">QJT</strain>
        <tissue evidence="3">Leaf</tissue>
    </source>
</reference>
<keyword evidence="1" id="KW-0560">Oxidoreductase</keyword>
<dbReference type="Gene3D" id="3.40.50.720">
    <property type="entry name" value="NAD(P)-binding Rossmann-like Domain"/>
    <property type="match status" value="2"/>
</dbReference>